<name>A0ABP9X9W2_9DEIO</name>
<gene>
    <name evidence="1" type="ORF">Dalu01_00521</name>
</gene>
<dbReference type="Proteomes" id="UP001404956">
    <property type="component" value="Unassembled WGS sequence"/>
</dbReference>
<comment type="caution">
    <text evidence="1">The sequence shown here is derived from an EMBL/GenBank/DDBJ whole genome shotgun (WGS) entry which is preliminary data.</text>
</comment>
<protein>
    <submittedName>
        <fullName evidence="1">Uncharacterized protein</fullName>
    </submittedName>
</protein>
<reference evidence="1 2" key="1">
    <citation type="submission" date="2024-02" db="EMBL/GenBank/DDBJ databases">
        <title>Deinococcus aluminii NBRC 112889.</title>
        <authorList>
            <person name="Ichikawa N."/>
            <person name="Katano-Makiyama Y."/>
            <person name="Hidaka K."/>
        </authorList>
    </citation>
    <scope>NUCLEOTIDE SEQUENCE [LARGE SCALE GENOMIC DNA]</scope>
    <source>
        <strain evidence="1 2">NBRC 112889</strain>
    </source>
</reference>
<dbReference type="EMBL" id="BAABRV010000001">
    <property type="protein sequence ID" value="GAA5532143.1"/>
    <property type="molecule type" value="Genomic_DNA"/>
</dbReference>
<accession>A0ABP9X9W2</accession>
<sequence length="100" mass="10951">MPETNLTVIGPDGRAGILTPQQQALLQAAQAQLQADPQFQQLRQPTLSRVEVNGGLAPTDPGYLYLRYDVPGAVPQEFWAHYGNQNHVAWKSGQVTVKQA</sequence>
<evidence type="ECO:0000313" key="1">
    <source>
        <dbReference type="EMBL" id="GAA5532143.1"/>
    </source>
</evidence>
<dbReference type="RefSeq" id="WP_345450953.1">
    <property type="nucleotide sequence ID" value="NZ_BAABRV010000001.1"/>
</dbReference>
<evidence type="ECO:0000313" key="2">
    <source>
        <dbReference type="Proteomes" id="UP001404956"/>
    </source>
</evidence>
<organism evidence="1 2">
    <name type="scientific">Deinococcus aluminii</name>
    <dbReference type="NCBI Taxonomy" id="1656885"/>
    <lineage>
        <taxon>Bacteria</taxon>
        <taxon>Thermotogati</taxon>
        <taxon>Deinococcota</taxon>
        <taxon>Deinococci</taxon>
        <taxon>Deinococcales</taxon>
        <taxon>Deinococcaceae</taxon>
        <taxon>Deinococcus</taxon>
    </lineage>
</organism>
<keyword evidence="2" id="KW-1185">Reference proteome</keyword>
<proteinExistence type="predicted"/>